<dbReference type="EMBL" id="JBHRTA010000008">
    <property type="protein sequence ID" value="MFC3196346.1"/>
    <property type="molecule type" value="Genomic_DNA"/>
</dbReference>
<dbReference type="RefSeq" id="WP_379018976.1">
    <property type="nucleotide sequence ID" value="NZ_JBHRTA010000008.1"/>
</dbReference>
<evidence type="ECO:0008006" key="4">
    <source>
        <dbReference type="Google" id="ProtNLM"/>
    </source>
</evidence>
<feature type="signal peptide" evidence="1">
    <location>
        <begin position="1"/>
        <end position="19"/>
    </location>
</feature>
<keyword evidence="3" id="KW-1185">Reference proteome</keyword>
<organism evidence="2 3">
    <name type="scientific">Parapedobacter deserti</name>
    <dbReference type="NCBI Taxonomy" id="1912957"/>
    <lineage>
        <taxon>Bacteria</taxon>
        <taxon>Pseudomonadati</taxon>
        <taxon>Bacteroidota</taxon>
        <taxon>Sphingobacteriia</taxon>
        <taxon>Sphingobacteriales</taxon>
        <taxon>Sphingobacteriaceae</taxon>
        <taxon>Parapedobacter</taxon>
    </lineage>
</organism>
<keyword evidence="1" id="KW-0732">Signal</keyword>
<evidence type="ECO:0000313" key="2">
    <source>
        <dbReference type="EMBL" id="MFC3196346.1"/>
    </source>
</evidence>
<dbReference type="Proteomes" id="UP001595526">
    <property type="component" value="Unassembled WGS sequence"/>
</dbReference>
<name>A0ABV7JHY6_9SPHI</name>
<evidence type="ECO:0000256" key="1">
    <source>
        <dbReference type="SAM" id="SignalP"/>
    </source>
</evidence>
<reference evidence="3" key="1">
    <citation type="journal article" date="2019" name="Int. J. Syst. Evol. Microbiol.">
        <title>The Global Catalogue of Microorganisms (GCM) 10K type strain sequencing project: providing services to taxonomists for standard genome sequencing and annotation.</title>
        <authorList>
            <consortium name="The Broad Institute Genomics Platform"/>
            <consortium name="The Broad Institute Genome Sequencing Center for Infectious Disease"/>
            <person name="Wu L."/>
            <person name="Ma J."/>
        </authorList>
    </citation>
    <scope>NUCLEOTIDE SEQUENCE [LARGE SCALE GENOMIC DNA]</scope>
    <source>
        <strain evidence="3">KCTC 52416</strain>
    </source>
</reference>
<feature type="chain" id="PRO_5046084363" description="Outer membrane protein beta-barrel domain-containing protein" evidence="1">
    <location>
        <begin position="20"/>
        <end position="185"/>
    </location>
</feature>
<protein>
    <recommendedName>
        <fullName evidence="4">Outer membrane protein beta-barrel domain-containing protein</fullName>
    </recommendedName>
</protein>
<gene>
    <name evidence="2" type="ORF">ACFOET_01845</name>
</gene>
<comment type="caution">
    <text evidence="2">The sequence shown here is derived from an EMBL/GenBank/DDBJ whole genome shotgun (WGS) entry which is preliminary data.</text>
</comment>
<sequence length="185" mass="20690">MKTCVIGALLVLIRFLLFAQEEPDPNHRLSVGLLGHYHATNYRLGLSGHLKWLLPSSHAGGNRFLFTAKATHSEPKNGPFFSAFDNGKYDNISTVYLMVGHRINLFDKGWRASASTPVGNHSAYLELNGGSGYNGLHRRFGFALNPVMGYSFDQRFDINFGYQSLLVGTDYPNLHYLEVGLAYQF</sequence>
<accession>A0ABV7JHY6</accession>
<proteinExistence type="predicted"/>
<evidence type="ECO:0000313" key="3">
    <source>
        <dbReference type="Proteomes" id="UP001595526"/>
    </source>
</evidence>